<dbReference type="Gene3D" id="3.30.70.100">
    <property type="match status" value="1"/>
</dbReference>
<dbReference type="EC" id="1.-.-.-" evidence="2"/>
<dbReference type="GO" id="GO:0004497">
    <property type="term" value="F:monooxygenase activity"/>
    <property type="evidence" value="ECO:0007669"/>
    <property type="project" value="UniProtKB-KW"/>
</dbReference>
<dbReference type="Proteomes" id="UP001352263">
    <property type="component" value="Unassembled WGS sequence"/>
</dbReference>
<dbReference type="InterPro" id="IPR050744">
    <property type="entry name" value="AI-2_Isomerase_LsrG"/>
</dbReference>
<keyword evidence="3" id="KW-1185">Reference proteome</keyword>
<dbReference type="PANTHER" id="PTHR33336">
    <property type="entry name" value="QUINOL MONOOXYGENASE YGIN-RELATED"/>
    <property type="match status" value="1"/>
</dbReference>
<gene>
    <name evidence="2" type="ORF">RY831_04275</name>
</gene>
<evidence type="ECO:0000313" key="3">
    <source>
        <dbReference type="Proteomes" id="UP001352263"/>
    </source>
</evidence>
<dbReference type="PROSITE" id="PS51725">
    <property type="entry name" value="ABM"/>
    <property type="match status" value="1"/>
</dbReference>
<keyword evidence="2" id="KW-0560">Oxidoreductase</keyword>
<dbReference type="InterPro" id="IPR011008">
    <property type="entry name" value="Dimeric_a/b-barrel"/>
</dbReference>
<proteinExistence type="predicted"/>
<dbReference type="Pfam" id="PF03992">
    <property type="entry name" value="ABM"/>
    <property type="match status" value="1"/>
</dbReference>
<organism evidence="2 3">
    <name type="scientific">Noviherbaspirillum album</name>
    <dbReference type="NCBI Taxonomy" id="3080276"/>
    <lineage>
        <taxon>Bacteria</taxon>
        <taxon>Pseudomonadati</taxon>
        <taxon>Pseudomonadota</taxon>
        <taxon>Betaproteobacteria</taxon>
        <taxon>Burkholderiales</taxon>
        <taxon>Oxalobacteraceae</taxon>
        <taxon>Noviherbaspirillum</taxon>
    </lineage>
</organism>
<accession>A0ABU6J496</accession>
<reference evidence="2 3" key="1">
    <citation type="submission" date="2023-10" db="EMBL/GenBank/DDBJ databases">
        <title>Noviherbaspirillum sp. CPCC 100848 genome assembly.</title>
        <authorList>
            <person name="Li X.Y."/>
            <person name="Fang X.M."/>
        </authorList>
    </citation>
    <scope>NUCLEOTIDE SEQUENCE [LARGE SCALE GENOMIC DNA]</scope>
    <source>
        <strain evidence="2 3">CPCC 100848</strain>
    </source>
</reference>
<name>A0ABU6J496_9BURK</name>
<sequence>MNDFFNLVALRARPGREEELRAQLIALVAPSRRDEGSIQYEMLSQPDDPTRFFFIEHWSSSELQHKHHTATDHILNFEKNYKDELVEAVEFYYRLNRVV</sequence>
<keyword evidence="2" id="KW-0503">Monooxygenase</keyword>
<evidence type="ECO:0000259" key="1">
    <source>
        <dbReference type="PROSITE" id="PS51725"/>
    </source>
</evidence>
<dbReference type="PANTHER" id="PTHR33336:SF3">
    <property type="entry name" value="ABM DOMAIN-CONTAINING PROTEIN"/>
    <property type="match status" value="1"/>
</dbReference>
<comment type="caution">
    <text evidence="2">The sequence shown here is derived from an EMBL/GenBank/DDBJ whole genome shotgun (WGS) entry which is preliminary data.</text>
</comment>
<dbReference type="EMBL" id="JAWIIV010000002">
    <property type="protein sequence ID" value="MEC4718348.1"/>
    <property type="molecule type" value="Genomic_DNA"/>
</dbReference>
<protein>
    <submittedName>
        <fullName evidence="2">Quinol monooxygenase</fullName>
        <ecNumber evidence="2">1.-.-.-</ecNumber>
    </submittedName>
</protein>
<evidence type="ECO:0000313" key="2">
    <source>
        <dbReference type="EMBL" id="MEC4718348.1"/>
    </source>
</evidence>
<dbReference type="InterPro" id="IPR007138">
    <property type="entry name" value="ABM_dom"/>
</dbReference>
<feature type="domain" description="ABM" evidence="1">
    <location>
        <begin position="4"/>
        <end position="93"/>
    </location>
</feature>
<dbReference type="RefSeq" id="WP_326505096.1">
    <property type="nucleotide sequence ID" value="NZ_JAWIIV010000002.1"/>
</dbReference>
<dbReference type="SUPFAM" id="SSF54909">
    <property type="entry name" value="Dimeric alpha+beta barrel"/>
    <property type="match status" value="1"/>
</dbReference>